<dbReference type="Proteomes" id="UP001165124">
    <property type="component" value="Unassembled WGS sequence"/>
</dbReference>
<dbReference type="EMBL" id="BSRZ01000008">
    <property type="protein sequence ID" value="GLW65306.1"/>
    <property type="molecule type" value="Genomic_DNA"/>
</dbReference>
<keyword evidence="2" id="KW-1185">Reference proteome</keyword>
<sequence>MTESAWTPRTKSRLLLLGWDADATDRGVRPRGQQLEIDAVGEDVAATVSREGFMSALLATAREWCQPATAGDPGHRKQSIHVQSVFAIVIIGVLRSLCARGMLSHLANNGALR</sequence>
<comment type="caution">
    <text evidence="1">The sequence shown here is derived from an EMBL/GenBank/DDBJ whole genome shotgun (WGS) entry which is preliminary data.</text>
</comment>
<reference evidence="1" key="1">
    <citation type="submission" date="2023-02" db="EMBL/GenBank/DDBJ databases">
        <title>Actinomadura rubrobrunea NBRC 14622.</title>
        <authorList>
            <person name="Ichikawa N."/>
            <person name="Sato H."/>
            <person name="Tonouchi N."/>
        </authorList>
    </citation>
    <scope>NUCLEOTIDE SEQUENCE</scope>
    <source>
        <strain evidence="1">NBRC 14622</strain>
    </source>
</reference>
<dbReference type="AlphaFoldDB" id="A0A9W6PY38"/>
<evidence type="ECO:0000313" key="1">
    <source>
        <dbReference type="EMBL" id="GLW65306.1"/>
    </source>
</evidence>
<gene>
    <name evidence="1" type="ORF">Arub01_35500</name>
</gene>
<accession>A0A9W6PY38</accession>
<organism evidence="1 2">
    <name type="scientific">Actinomadura rubrobrunea</name>
    <dbReference type="NCBI Taxonomy" id="115335"/>
    <lineage>
        <taxon>Bacteria</taxon>
        <taxon>Bacillati</taxon>
        <taxon>Actinomycetota</taxon>
        <taxon>Actinomycetes</taxon>
        <taxon>Streptosporangiales</taxon>
        <taxon>Thermomonosporaceae</taxon>
        <taxon>Actinomadura</taxon>
    </lineage>
</organism>
<proteinExistence type="predicted"/>
<evidence type="ECO:0000313" key="2">
    <source>
        <dbReference type="Proteomes" id="UP001165124"/>
    </source>
</evidence>
<protein>
    <submittedName>
        <fullName evidence="1">Uncharacterized protein</fullName>
    </submittedName>
</protein>
<name>A0A9W6PY38_9ACTN</name>